<dbReference type="InterPro" id="IPR046508">
    <property type="entry name" value="DUF6686"/>
</dbReference>
<evidence type="ECO:0000313" key="1">
    <source>
        <dbReference type="EMBL" id="RKD91840.1"/>
    </source>
</evidence>
<gene>
    <name evidence="1" type="ORF">BC643_2208</name>
</gene>
<sequence>MIEGRGELIINQTINGRIYKCSECNKIHVDYKNLNFSFNQKEYNNFQTYIQNLDGKYWVKKNEDHSGERKILIPINHPNLIMSFSLEELYELKELLVANLFPPQKLRLIKPRTVELHISKN</sequence>
<dbReference type="Pfam" id="PF20391">
    <property type="entry name" value="DUF6686"/>
    <property type="match status" value="1"/>
</dbReference>
<dbReference type="RefSeq" id="WP_120273106.1">
    <property type="nucleotide sequence ID" value="NZ_RAPN01000001.1"/>
</dbReference>
<reference evidence="1 2" key="1">
    <citation type="submission" date="2018-09" db="EMBL/GenBank/DDBJ databases">
        <title>Genomic Encyclopedia of Archaeal and Bacterial Type Strains, Phase II (KMG-II): from individual species to whole genera.</title>
        <authorList>
            <person name="Goeker M."/>
        </authorList>
    </citation>
    <scope>NUCLEOTIDE SEQUENCE [LARGE SCALE GENOMIC DNA]</scope>
    <source>
        <strain evidence="1 2">DSM 27148</strain>
    </source>
</reference>
<name>A0A419W8S2_9BACT</name>
<evidence type="ECO:0000313" key="2">
    <source>
        <dbReference type="Proteomes" id="UP000283387"/>
    </source>
</evidence>
<organism evidence="1 2">
    <name type="scientific">Mangrovibacterium diazotrophicum</name>
    <dbReference type="NCBI Taxonomy" id="1261403"/>
    <lineage>
        <taxon>Bacteria</taxon>
        <taxon>Pseudomonadati</taxon>
        <taxon>Bacteroidota</taxon>
        <taxon>Bacteroidia</taxon>
        <taxon>Marinilabiliales</taxon>
        <taxon>Prolixibacteraceae</taxon>
        <taxon>Mangrovibacterium</taxon>
    </lineage>
</organism>
<proteinExistence type="predicted"/>
<accession>A0A419W8S2</accession>
<keyword evidence="2" id="KW-1185">Reference proteome</keyword>
<dbReference type="OrthoDB" id="1121808at2"/>
<dbReference type="EMBL" id="RAPN01000001">
    <property type="protein sequence ID" value="RKD91840.1"/>
    <property type="molecule type" value="Genomic_DNA"/>
</dbReference>
<dbReference type="AlphaFoldDB" id="A0A419W8S2"/>
<protein>
    <submittedName>
        <fullName evidence="1">Uncharacterized protein</fullName>
    </submittedName>
</protein>
<comment type="caution">
    <text evidence="1">The sequence shown here is derived from an EMBL/GenBank/DDBJ whole genome shotgun (WGS) entry which is preliminary data.</text>
</comment>
<dbReference type="Proteomes" id="UP000283387">
    <property type="component" value="Unassembled WGS sequence"/>
</dbReference>